<evidence type="ECO:0000259" key="2">
    <source>
        <dbReference type="PROSITE" id="PS50003"/>
    </source>
</evidence>
<dbReference type="Pfam" id="PF00373">
    <property type="entry name" value="FERM_M"/>
    <property type="match status" value="1"/>
</dbReference>
<dbReference type="SMART" id="SM00233">
    <property type="entry name" value="PH"/>
    <property type="match status" value="2"/>
</dbReference>
<comment type="caution">
    <text evidence="5">The sequence shown here is derived from an EMBL/GenBank/DDBJ whole genome shotgun (WGS) entry which is preliminary data.</text>
</comment>
<dbReference type="CDD" id="cd14473">
    <property type="entry name" value="FERM_B-lobe"/>
    <property type="match status" value="1"/>
</dbReference>
<dbReference type="GO" id="GO:0005547">
    <property type="term" value="F:phosphatidylinositol-3,4,5-trisphosphate binding"/>
    <property type="evidence" value="ECO:0007669"/>
    <property type="project" value="TreeGrafter"/>
</dbReference>
<dbReference type="InterPro" id="IPR000299">
    <property type="entry name" value="FERM_domain"/>
</dbReference>
<dbReference type="PROSITE" id="PS50057">
    <property type="entry name" value="FERM_3"/>
    <property type="match status" value="1"/>
</dbReference>
<dbReference type="CDD" id="cd13202">
    <property type="entry name" value="FERM_C_MyoX"/>
    <property type="match status" value="1"/>
</dbReference>
<dbReference type="PANTHER" id="PTHR46049">
    <property type="entry name" value="AGAP003327-PA"/>
    <property type="match status" value="1"/>
</dbReference>
<name>A0A5J5D4L5_9PERO</name>
<dbReference type="InterPro" id="IPR019749">
    <property type="entry name" value="Band_41_domain"/>
</dbReference>
<dbReference type="InterPro" id="IPR019748">
    <property type="entry name" value="FERM_central"/>
</dbReference>
<dbReference type="InterPro" id="IPR001849">
    <property type="entry name" value="PH_domain"/>
</dbReference>
<dbReference type="GO" id="GO:0051015">
    <property type="term" value="F:actin filament binding"/>
    <property type="evidence" value="ECO:0007669"/>
    <property type="project" value="TreeGrafter"/>
</dbReference>
<proteinExistence type="predicted"/>
<evidence type="ECO:0000259" key="4">
    <source>
        <dbReference type="PROSITE" id="PS51016"/>
    </source>
</evidence>
<sequence>MYFENDGEDKMKGVLDMHNAKEIIDNTGKENGINIVMPERTYHLIAESAEDASQWFSVLSQVHGSTEQEIREMHDEQANPQNAVGTLDVGMIDSVCASDNPERPNSFVMITANRVLHCNADTPEEMHHWITLLQRSKGDTRVDGQEFIIRGWLHKEMKNSTKASLKLKKRWFLLTHNSLDYYKSSERNALKLGTLVLNSLCSVIQPDEKVFRDTGYWNVIVYGRKHSYRLYCKLLNEATRWATAIQNVIDAKAPIDTPTQQLIQDIKDEALKVFSSLQHLEGVADPVPIIQGILQTGQELKQLRDELYCQLVKQTTRPQQPGSPANLCSWKILACMSCTFIPTRSILRYLKFHLKRYWIAMFIDGLCLQKKRGSGIHTSDNVSLKMNLQMDRYAAFALDSLKKTRARENIPSQEEIRAIVAQQDMSTTVHCHGGGSCKITINSHTTAGEVVEKLIRGLAMEDSRNMFALFEQNDTTEKAIESRTVVADVLAKFEKLSASQDENNTGWKFYFKLYCFLDTDNVPKDSVEFAFMFEQAHEAVIRGQYPGPEETLQFLAALRLQYLQGDHSSQATIPELSQVFPMARLRARVQNSAKTFAPGSGSVADRSGTSERKRSSFLEGTLRRSFRSGSLSRQKLEEENSLEAWMREEAAAVRTSVMDKWKKLQGMNQEQAMVKYMAVAKEWQGYGSTLFNVECRDGAFPFELWLGVSREAISVYKRGEPWPLEVFPYEQILSFGAPLANAYKIAVEGRELVFETQMVMDIAKLMKAYISMIVKKRYSNCQSVSSQGSQCTAW</sequence>
<dbReference type="InterPro" id="IPR014352">
    <property type="entry name" value="FERM/acyl-CoA-bd_prot_sf"/>
</dbReference>
<evidence type="ECO:0000256" key="1">
    <source>
        <dbReference type="SAM" id="MobiDB-lite"/>
    </source>
</evidence>
<dbReference type="CDD" id="cd17206">
    <property type="entry name" value="FERM_F1_Myosin-X"/>
    <property type="match status" value="1"/>
</dbReference>
<dbReference type="SMART" id="SM00139">
    <property type="entry name" value="MyTH4"/>
    <property type="match status" value="1"/>
</dbReference>
<dbReference type="InterPro" id="IPR035963">
    <property type="entry name" value="FERM_2"/>
</dbReference>
<dbReference type="Pfam" id="PF00169">
    <property type="entry name" value="PH"/>
    <property type="match status" value="1"/>
</dbReference>
<dbReference type="Gene3D" id="3.10.20.90">
    <property type="entry name" value="Phosphatidylinositol 3-kinase Catalytic Subunit, Chain A, domain 1"/>
    <property type="match status" value="1"/>
</dbReference>
<dbReference type="PROSITE" id="PS50003">
    <property type="entry name" value="PH_DOMAIN"/>
    <property type="match status" value="2"/>
</dbReference>
<dbReference type="GO" id="GO:0008360">
    <property type="term" value="P:regulation of cell shape"/>
    <property type="evidence" value="ECO:0007669"/>
    <property type="project" value="TreeGrafter"/>
</dbReference>
<dbReference type="SMART" id="SM00295">
    <property type="entry name" value="B41"/>
    <property type="match status" value="1"/>
</dbReference>
<protein>
    <recommendedName>
        <fullName evidence="7">PH domain-containing protein</fullName>
    </recommendedName>
</protein>
<feature type="domain" description="FERM" evidence="3">
    <location>
        <begin position="425"/>
        <end position="777"/>
    </location>
</feature>
<dbReference type="SUPFAM" id="SSF50729">
    <property type="entry name" value="PH domain-like"/>
    <property type="match status" value="3"/>
</dbReference>
<dbReference type="InterPro" id="IPR011993">
    <property type="entry name" value="PH-like_dom_sf"/>
</dbReference>
<dbReference type="Gene3D" id="2.30.29.30">
    <property type="entry name" value="Pleckstrin-homology domain (PH domain)/Phosphotyrosine-binding domain (PTB)"/>
    <property type="match status" value="3"/>
</dbReference>
<keyword evidence="6" id="KW-1185">Reference proteome</keyword>
<dbReference type="InterPro" id="IPR000857">
    <property type="entry name" value="MyTH4_dom"/>
</dbReference>
<accession>A0A5J5D4L5</accession>
<dbReference type="Proteomes" id="UP000327493">
    <property type="component" value="Chromosome 12"/>
</dbReference>
<dbReference type="GO" id="GO:0060002">
    <property type="term" value="F:plus-end directed microfilament motor activity"/>
    <property type="evidence" value="ECO:0007669"/>
    <property type="project" value="TreeGrafter"/>
</dbReference>
<feature type="domain" description="MyTH4" evidence="4">
    <location>
        <begin position="250"/>
        <end position="420"/>
    </location>
</feature>
<organism evidence="5 6">
    <name type="scientific">Etheostoma spectabile</name>
    <name type="common">orangethroat darter</name>
    <dbReference type="NCBI Taxonomy" id="54343"/>
    <lineage>
        <taxon>Eukaryota</taxon>
        <taxon>Metazoa</taxon>
        <taxon>Chordata</taxon>
        <taxon>Craniata</taxon>
        <taxon>Vertebrata</taxon>
        <taxon>Euteleostomi</taxon>
        <taxon>Actinopterygii</taxon>
        <taxon>Neopterygii</taxon>
        <taxon>Teleostei</taxon>
        <taxon>Neoteleostei</taxon>
        <taxon>Acanthomorphata</taxon>
        <taxon>Eupercaria</taxon>
        <taxon>Perciformes</taxon>
        <taxon>Percoidei</taxon>
        <taxon>Percidae</taxon>
        <taxon>Etheostomatinae</taxon>
        <taxon>Etheostoma</taxon>
    </lineage>
</organism>
<evidence type="ECO:0000313" key="6">
    <source>
        <dbReference type="Proteomes" id="UP000327493"/>
    </source>
</evidence>
<feature type="region of interest" description="Disordered" evidence="1">
    <location>
        <begin position="595"/>
        <end position="616"/>
    </location>
</feature>
<dbReference type="EMBL" id="VOFY01000012">
    <property type="protein sequence ID" value="KAA8587636.1"/>
    <property type="molecule type" value="Genomic_DNA"/>
</dbReference>
<dbReference type="Pfam" id="PF21989">
    <property type="entry name" value="RA_2"/>
    <property type="match status" value="1"/>
</dbReference>
<dbReference type="Pfam" id="PF00784">
    <property type="entry name" value="MyTH4"/>
    <property type="match status" value="1"/>
</dbReference>
<dbReference type="GO" id="GO:0005856">
    <property type="term" value="C:cytoskeleton"/>
    <property type="evidence" value="ECO:0007669"/>
    <property type="project" value="InterPro"/>
</dbReference>
<dbReference type="AlphaFoldDB" id="A0A5J5D4L5"/>
<evidence type="ECO:0000259" key="3">
    <source>
        <dbReference type="PROSITE" id="PS50057"/>
    </source>
</evidence>
<dbReference type="GO" id="GO:0051489">
    <property type="term" value="P:regulation of filopodium assembly"/>
    <property type="evidence" value="ECO:0007669"/>
    <property type="project" value="TreeGrafter"/>
</dbReference>
<dbReference type="Gene3D" id="1.20.80.10">
    <property type="match status" value="1"/>
</dbReference>
<evidence type="ECO:0008006" key="7">
    <source>
        <dbReference type="Google" id="ProtNLM"/>
    </source>
</evidence>
<dbReference type="GO" id="GO:0030705">
    <property type="term" value="P:cytoskeleton-dependent intracellular transport"/>
    <property type="evidence" value="ECO:0007669"/>
    <property type="project" value="TreeGrafter"/>
</dbReference>
<gene>
    <name evidence="5" type="ORF">FQN60_016498</name>
</gene>
<dbReference type="GO" id="GO:0030175">
    <property type="term" value="C:filopodium"/>
    <property type="evidence" value="ECO:0007669"/>
    <property type="project" value="TreeGrafter"/>
</dbReference>
<evidence type="ECO:0000313" key="5">
    <source>
        <dbReference type="EMBL" id="KAA8587636.1"/>
    </source>
</evidence>
<feature type="domain" description="PH" evidence="2">
    <location>
        <begin position="146"/>
        <end position="250"/>
    </location>
</feature>
<dbReference type="InterPro" id="IPR051724">
    <property type="entry name" value="Actin_motor_Myosin"/>
</dbReference>
<dbReference type="Gene3D" id="1.25.40.530">
    <property type="entry name" value="MyTH4 domain"/>
    <property type="match status" value="1"/>
</dbReference>
<dbReference type="SUPFAM" id="SSF47031">
    <property type="entry name" value="Second domain of FERM"/>
    <property type="match status" value="1"/>
</dbReference>
<dbReference type="InterPro" id="IPR038185">
    <property type="entry name" value="MyTH4_dom_sf"/>
</dbReference>
<dbReference type="CDD" id="cd13297">
    <property type="entry name" value="PH3_MyoX-like"/>
    <property type="match status" value="1"/>
</dbReference>
<reference evidence="5 6" key="1">
    <citation type="submission" date="2019-08" db="EMBL/GenBank/DDBJ databases">
        <title>A chromosome-level genome assembly, high-density linkage maps, and genome scans reveal the genomic architecture of hybrid incompatibilities underlying speciation via character displacement in darters (Percidae: Etheostominae).</title>
        <authorList>
            <person name="Moran R.L."/>
            <person name="Catchen J.M."/>
            <person name="Fuller R.C."/>
        </authorList>
    </citation>
    <scope>NUCLEOTIDE SEQUENCE [LARGE SCALE GENOMIC DNA]</scope>
    <source>
        <strain evidence="5">EspeVRDwgs_2016</strain>
        <tissue evidence="5">Muscle</tissue>
    </source>
</reference>
<dbReference type="InterPro" id="IPR041797">
    <property type="entry name" value="MyoX_FERM_C"/>
</dbReference>
<dbReference type="PROSITE" id="PS51016">
    <property type="entry name" value="MYTH4"/>
    <property type="match status" value="1"/>
</dbReference>
<dbReference type="PANTHER" id="PTHR46049:SF2">
    <property type="entry name" value="UNCONVENTIONAL MYOSIN-X"/>
    <property type="match status" value="1"/>
</dbReference>
<feature type="domain" description="PH" evidence="2">
    <location>
        <begin position="1"/>
        <end position="64"/>
    </location>
</feature>